<dbReference type="PROSITE" id="PS00760">
    <property type="entry name" value="SPASE_I_2"/>
    <property type="match status" value="1"/>
</dbReference>
<evidence type="ECO:0000256" key="6">
    <source>
        <dbReference type="RuleBase" id="RU362042"/>
    </source>
</evidence>
<proteinExistence type="inferred from homology"/>
<accession>A0A368KJP9</accession>
<gene>
    <name evidence="8" type="primary">lepB</name>
    <name evidence="8" type="ORF">DTL42_24555</name>
</gene>
<dbReference type="EC" id="3.4.21.89" evidence="3 6"/>
<dbReference type="Pfam" id="PF10502">
    <property type="entry name" value="Peptidase_S26"/>
    <property type="match status" value="2"/>
</dbReference>
<dbReference type="InterPro" id="IPR036286">
    <property type="entry name" value="LexA/Signal_pep-like_sf"/>
</dbReference>
<name>A0A368KJP9_9BACT</name>
<dbReference type="InterPro" id="IPR000223">
    <property type="entry name" value="Pept_S26A_signal_pept_1"/>
</dbReference>
<dbReference type="NCBIfam" id="TIGR02227">
    <property type="entry name" value="sigpep_I_bact"/>
    <property type="match status" value="1"/>
</dbReference>
<keyword evidence="5 6" id="KW-0378">Hydrolase</keyword>
<dbReference type="GO" id="GO:0016020">
    <property type="term" value="C:membrane"/>
    <property type="evidence" value="ECO:0007669"/>
    <property type="project" value="UniProtKB-SubCell"/>
</dbReference>
<evidence type="ECO:0000256" key="4">
    <source>
        <dbReference type="ARBA" id="ARBA00019232"/>
    </source>
</evidence>
<comment type="subcellular location">
    <subcellularLocation>
        <location evidence="6">Membrane</location>
        <topology evidence="6">Single-pass type II membrane protein</topology>
    </subcellularLocation>
</comment>
<dbReference type="EMBL" id="QPEX01000046">
    <property type="protein sequence ID" value="RCS40801.1"/>
    <property type="molecule type" value="Genomic_DNA"/>
</dbReference>
<feature type="domain" description="Peptidase S26" evidence="7">
    <location>
        <begin position="447"/>
        <end position="494"/>
    </location>
</feature>
<evidence type="ECO:0000313" key="9">
    <source>
        <dbReference type="Proteomes" id="UP000253562"/>
    </source>
</evidence>
<dbReference type="GO" id="GO:0006465">
    <property type="term" value="P:signal peptide processing"/>
    <property type="evidence" value="ECO:0007669"/>
    <property type="project" value="InterPro"/>
</dbReference>
<dbReference type="GO" id="GO:0004252">
    <property type="term" value="F:serine-type endopeptidase activity"/>
    <property type="evidence" value="ECO:0007669"/>
    <property type="project" value="InterPro"/>
</dbReference>
<sequence>MATTLLGRHKDVTDKYTGFEYTVGASAELDRHTQKKEHDIIQAVDPLYHRLTDISADESYNGDRILVSKFAYDFSAPARWDVIVFKYPVEPQTNYIKRLIGLPGETVRIFHGDIYIQKPGGSGFSIERKPPSKQLTLQRLIYDTNYPCDILEEAGFPDRLEPYPAETQGSWTKKENGAFICQPQGETWLRYRHVLADNGKNVRYWAMAENRQPINTQEARDTCSQLITDFSAYNTGTLTEYAGTRSSSGLHWVGDLCLEFEAEVESTSGVMSLDLVEGGAHFRCDIDVATGKATISSNDPNIEFEQTGPIEADTVVKRPGAYSFRYSNVDNELRLWVNDRLVNFGAPVHYTPRQAPVPKWSETDPGDLLPVGIGTSSVAMTLNRVRVYRDVYYIAFGTQYGRTSDTIVDYAAEGHPSWNVLPPNEIRAILTDPKSWATTNLFKSRREAIFKLEERQYFPLGDNSAESSDGRLWDIGQQFVPEHMLIGKALFVYWPHSKNKPVPFFPNFSRMKFIQ</sequence>
<dbReference type="PRINTS" id="PR00727">
    <property type="entry name" value="LEADERPTASE"/>
</dbReference>
<comment type="similarity">
    <text evidence="2 6">Belongs to the peptidase S26 family.</text>
</comment>
<reference evidence="8 9" key="1">
    <citation type="submission" date="2018-07" db="EMBL/GenBank/DDBJ databases">
        <title>Comparative genomes isolates from brazilian mangrove.</title>
        <authorList>
            <person name="De Araujo J.E."/>
            <person name="Taketani R.G."/>
            <person name="Silva M.C.P."/>
            <person name="Lourenco M.V."/>
            <person name="Oliveira V.M."/>
            <person name="Andreote F.D."/>
        </authorList>
    </citation>
    <scope>NUCLEOTIDE SEQUENCE [LARGE SCALE GENOMIC DNA]</scope>
    <source>
        <strain evidence="8 9">HEX PRIS-MGV</strain>
    </source>
</reference>
<dbReference type="OrthoDB" id="9802919at2"/>
<dbReference type="GO" id="GO:0009003">
    <property type="term" value="F:signal peptidase activity"/>
    <property type="evidence" value="ECO:0007669"/>
    <property type="project" value="UniProtKB-EC"/>
</dbReference>
<comment type="catalytic activity">
    <reaction evidence="1 6">
        <text>Cleavage of hydrophobic, N-terminal signal or leader sequences from secreted and periplasmic proteins.</text>
        <dbReference type="EC" id="3.4.21.89"/>
    </reaction>
</comment>
<dbReference type="SUPFAM" id="SSF51306">
    <property type="entry name" value="LexA/Signal peptidase"/>
    <property type="match status" value="2"/>
</dbReference>
<organism evidence="8 9">
    <name type="scientific">Bremerella cremea</name>
    <dbReference type="NCBI Taxonomy" id="1031537"/>
    <lineage>
        <taxon>Bacteria</taxon>
        <taxon>Pseudomonadati</taxon>
        <taxon>Planctomycetota</taxon>
        <taxon>Planctomycetia</taxon>
        <taxon>Pirellulales</taxon>
        <taxon>Pirellulaceae</taxon>
        <taxon>Bremerella</taxon>
    </lineage>
</organism>
<evidence type="ECO:0000256" key="1">
    <source>
        <dbReference type="ARBA" id="ARBA00000677"/>
    </source>
</evidence>
<evidence type="ECO:0000256" key="2">
    <source>
        <dbReference type="ARBA" id="ARBA00009370"/>
    </source>
</evidence>
<dbReference type="InterPro" id="IPR019757">
    <property type="entry name" value="Pept_S26A_signal_pept_1_Lys-AS"/>
</dbReference>
<evidence type="ECO:0000256" key="5">
    <source>
        <dbReference type="ARBA" id="ARBA00022801"/>
    </source>
</evidence>
<evidence type="ECO:0000259" key="7">
    <source>
        <dbReference type="Pfam" id="PF10502"/>
    </source>
</evidence>
<feature type="domain" description="Peptidase S26" evidence="7">
    <location>
        <begin position="59"/>
        <end position="117"/>
    </location>
</feature>
<dbReference type="AlphaFoldDB" id="A0A368KJP9"/>
<protein>
    <recommendedName>
        <fullName evidence="4 6">Signal peptidase I</fullName>
        <ecNumber evidence="3 6">3.4.21.89</ecNumber>
    </recommendedName>
</protein>
<dbReference type="InterPro" id="IPR019533">
    <property type="entry name" value="Peptidase_S26"/>
</dbReference>
<keyword evidence="6" id="KW-0645">Protease</keyword>
<dbReference type="PANTHER" id="PTHR43390">
    <property type="entry name" value="SIGNAL PEPTIDASE I"/>
    <property type="match status" value="1"/>
</dbReference>
<evidence type="ECO:0000256" key="3">
    <source>
        <dbReference type="ARBA" id="ARBA00013208"/>
    </source>
</evidence>
<dbReference type="Gene3D" id="2.10.109.10">
    <property type="entry name" value="Umud Fragment, subunit A"/>
    <property type="match status" value="2"/>
</dbReference>
<dbReference type="Proteomes" id="UP000253562">
    <property type="component" value="Unassembled WGS sequence"/>
</dbReference>
<comment type="caution">
    <text evidence="8">The sequence shown here is derived from an EMBL/GenBank/DDBJ whole genome shotgun (WGS) entry which is preliminary data.</text>
</comment>
<dbReference type="PANTHER" id="PTHR43390:SF1">
    <property type="entry name" value="CHLOROPLAST PROCESSING PEPTIDASE"/>
    <property type="match status" value="1"/>
</dbReference>
<dbReference type="CDD" id="cd06530">
    <property type="entry name" value="S26_SPase_I"/>
    <property type="match status" value="1"/>
</dbReference>
<evidence type="ECO:0000313" key="8">
    <source>
        <dbReference type="EMBL" id="RCS40801.1"/>
    </source>
</evidence>